<proteinExistence type="predicted"/>
<organism evidence="1 2">
    <name type="scientific">Aspergillus nomiae NRRL (strain ATCC 15546 / NRRL 13137 / CBS 260.88 / M93)</name>
    <dbReference type="NCBI Taxonomy" id="1509407"/>
    <lineage>
        <taxon>Eukaryota</taxon>
        <taxon>Fungi</taxon>
        <taxon>Dikarya</taxon>
        <taxon>Ascomycota</taxon>
        <taxon>Pezizomycotina</taxon>
        <taxon>Eurotiomycetes</taxon>
        <taxon>Eurotiomycetidae</taxon>
        <taxon>Eurotiales</taxon>
        <taxon>Aspergillaceae</taxon>
        <taxon>Aspergillus</taxon>
        <taxon>Aspergillus subgen. Circumdati</taxon>
    </lineage>
</organism>
<comment type="caution">
    <text evidence="1">The sequence shown here is derived from an EMBL/GenBank/DDBJ whole genome shotgun (WGS) entry which is preliminary data.</text>
</comment>
<name>A0A0L1JGC4_ASPN3</name>
<dbReference type="GeneID" id="26802674"/>
<dbReference type="AlphaFoldDB" id="A0A0L1JGC4"/>
<evidence type="ECO:0000313" key="2">
    <source>
        <dbReference type="Proteomes" id="UP000037505"/>
    </source>
</evidence>
<dbReference type="RefSeq" id="XP_015411734.1">
    <property type="nucleotide sequence ID" value="XM_015546128.1"/>
</dbReference>
<sequence>MAASANMSRSDTASWADKNRMPVGAHYADTSSSDSSEDLLADLSDWSDQEYLQDSVTRKRRHGVYFHRPPVWVSSSSQTEDQARAFADCKMCHKSGEECICDSDSLRETLDALYKERGSNTWSMSHDHGLFCKVTAATADALADIDASASGSAGVPLLVDWDGHKPKWRNSTSITASSWLDRPLSSNEPLRNIPSSGCSYRQVKPGLCTRLKFQKDIRLDAGERWALQEGSLVICIDPTYTLLDHERRSDEFEIVEGDVYVVCRIYADLWALCVKASFIPSCEPSPGITNDSIRLGFLPLCAVTLAANFSAFSRRCSWLARTDADESMYPGNGLPVMPPSRSHSLTASKQIFKGNKHHLMLPGIAYDTFQNTSLSSDSDFIPLDSTLEQVLSRVGSQKRRPVRSEGRFSLHKIWNNVKASGIWKHDQSKGSLSYTPNSRSSKIWASERGRHYLGKKRRDSFSPTEKLMCLIGTS</sequence>
<keyword evidence="2" id="KW-1185">Reference proteome</keyword>
<protein>
    <submittedName>
        <fullName evidence="1">Uncharacterized protein</fullName>
    </submittedName>
</protein>
<dbReference type="OrthoDB" id="4526763at2759"/>
<gene>
    <name evidence="1" type="ORF">ANOM_000870</name>
</gene>
<accession>A0A0L1JGC4</accession>
<dbReference type="Proteomes" id="UP000037505">
    <property type="component" value="Unassembled WGS sequence"/>
</dbReference>
<evidence type="ECO:0000313" key="1">
    <source>
        <dbReference type="EMBL" id="KNG90811.1"/>
    </source>
</evidence>
<dbReference type="EMBL" id="JNOM01000009">
    <property type="protein sequence ID" value="KNG90811.1"/>
    <property type="molecule type" value="Genomic_DNA"/>
</dbReference>
<reference evidence="1 2" key="1">
    <citation type="submission" date="2014-06" db="EMBL/GenBank/DDBJ databases">
        <title>The Genome of the Aflatoxigenic Filamentous Fungus Aspergillus nomius.</title>
        <authorList>
            <person name="Moore M.G."/>
            <person name="Shannon B.M."/>
            <person name="Brian M.M."/>
        </authorList>
    </citation>
    <scope>NUCLEOTIDE SEQUENCE [LARGE SCALE GENOMIC DNA]</scope>
    <source>
        <strain evidence="1 2">NRRL 13137</strain>
    </source>
</reference>